<keyword evidence="2" id="KW-1185">Reference proteome</keyword>
<dbReference type="EMBL" id="JACICF010000001">
    <property type="protein sequence ID" value="MBB3764258.1"/>
    <property type="molecule type" value="Genomic_DNA"/>
</dbReference>
<evidence type="ECO:0000313" key="1">
    <source>
        <dbReference type="EMBL" id="MBB3764258.1"/>
    </source>
</evidence>
<sequence length="232" mass="24925">MMRVALIAATLALGGCASLQPAQMQLPSSLAGQSAEPVLGIDGWTHGRFRFAGYSGGYERSETRLRFFNADRRAAHADFTIEGPMLSGMVDARCRMRERALTLGSASFVTSPMAYRCDFLVDGRSFPARFELQESADGIGGMLAQHERRGEIALGGEILAFRSVHGVKGSPLTTETPIGYLFYRDGEPVGAIELNGTPRLISAPALDPGVKRTMAIASMALALLWDPADSQL</sequence>
<accession>A0A839Z124</accession>
<dbReference type="Proteomes" id="UP000578569">
    <property type="component" value="Unassembled WGS sequence"/>
</dbReference>
<proteinExistence type="predicted"/>
<protein>
    <recommendedName>
        <fullName evidence="3">Lipoprotein</fullName>
    </recommendedName>
</protein>
<name>A0A839Z124_9SPHN</name>
<dbReference type="AlphaFoldDB" id="A0A839Z124"/>
<evidence type="ECO:0000313" key="2">
    <source>
        <dbReference type="Proteomes" id="UP000578569"/>
    </source>
</evidence>
<dbReference type="PROSITE" id="PS51257">
    <property type="entry name" value="PROKAR_LIPOPROTEIN"/>
    <property type="match status" value="1"/>
</dbReference>
<organism evidence="1 2">
    <name type="scientific">Sphingomicrobium lutaoense</name>
    <dbReference type="NCBI Taxonomy" id="515949"/>
    <lineage>
        <taxon>Bacteria</taxon>
        <taxon>Pseudomonadati</taxon>
        <taxon>Pseudomonadota</taxon>
        <taxon>Alphaproteobacteria</taxon>
        <taxon>Sphingomonadales</taxon>
        <taxon>Sphingomonadaceae</taxon>
        <taxon>Sphingomicrobium</taxon>
    </lineage>
</organism>
<reference evidence="1 2" key="1">
    <citation type="submission" date="2020-08" db="EMBL/GenBank/DDBJ databases">
        <title>Genomic Encyclopedia of Type Strains, Phase IV (KMG-IV): sequencing the most valuable type-strain genomes for metagenomic binning, comparative biology and taxonomic classification.</title>
        <authorList>
            <person name="Goeker M."/>
        </authorList>
    </citation>
    <scope>NUCLEOTIDE SEQUENCE [LARGE SCALE GENOMIC DNA]</scope>
    <source>
        <strain evidence="1 2">DSM 24194</strain>
    </source>
</reference>
<comment type="caution">
    <text evidence="1">The sequence shown here is derived from an EMBL/GenBank/DDBJ whole genome shotgun (WGS) entry which is preliminary data.</text>
</comment>
<evidence type="ECO:0008006" key="3">
    <source>
        <dbReference type="Google" id="ProtNLM"/>
    </source>
</evidence>
<dbReference type="RefSeq" id="WP_183933535.1">
    <property type="nucleotide sequence ID" value="NZ_JACICF010000001.1"/>
</dbReference>
<gene>
    <name evidence="1" type="ORF">FHS50_001281</name>
</gene>